<name>A0ABD0LUW5_9CAEN</name>
<gene>
    <name evidence="2" type="ORF">BaRGS_00005972</name>
</gene>
<protein>
    <submittedName>
        <fullName evidence="2">Uncharacterized protein</fullName>
    </submittedName>
</protein>
<dbReference type="Proteomes" id="UP001519460">
    <property type="component" value="Unassembled WGS sequence"/>
</dbReference>
<dbReference type="AlphaFoldDB" id="A0ABD0LUW5"/>
<evidence type="ECO:0000256" key="1">
    <source>
        <dbReference type="SAM" id="MobiDB-lite"/>
    </source>
</evidence>
<evidence type="ECO:0000313" key="3">
    <source>
        <dbReference type="Proteomes" id="UP001519460"/>
    </source>
</evidence>
<reference evidence="2 3" key="1">
    <citation type="journal article" date="2023" name="Sci. Data">
        <title>Genome assembly of the Korean intertidal mud-creeper Batillaria attramentaria.</title>
        <authorList>
            <person name="Patra A.K."/>
            <person name="Ho P.T."/>
            <person name="Jun S."/>
            <person name="Lee S.J."/>
            <person name="Kim Y."/>
            <person name="Won Y.J."/>
        </authorList>
    </citation>
    <scope>NUCLEOTIDE SEQUENCE [LARGE SCALE GENOMIC DNA]</scope>
    <source>
        <strain evidence="2">Wonlab-2016</strain>
    </source>
</reference>
<keyword evidence="3" id="KW-1185">Reference proteome</keyword>
<proteinExistence type="predicted"/>
<sequence length="128" mass="14278">MSRRESNVRWTLTAPDALLAPGEASQMVVSTRGREVMMCFTCYPLSPASVVHPTAMATWVKQRGHIDRKLGVVMNGCGSDIFGAYTAHLHHHHHFHVFGVNNFEAPPTMTDNEVSDDFGTPSRRRDQT</sequence>
<dbReference type="EMBL" id="JACVVK020000024">
    <property type="protein sequence ID" value="KAK7502722.1"/>
    <property type="molecule type" value="Genomic_DNA"/>
</dbReference>
<accession>A0ABD0LUW5</accession>
<comment type="caution">
    <text evidence="2">The sequence shown here is derived from an EMBL/GenBank/DDBJ whole genome shotgun (WGS) entry which is preliminary data.</text>
</comment>
<feature type="region of interest" description="Disordered" evidence="1">
    <location>
        <begin position="109"/>
        <end position="128"/>
    </location>
</feature>
<organism evidence="2 3">
    <name type="scientific">Batillaria attramentaria</name>
    <dbReference type="NCBI Taxonomy" id="370345"/>
    <lineage>
        <taxon>Eukaryota</taxon>
        <taxon>Metazoa</taxon>
        <taxon>Spiralia</taxon>
        <taxon>Lophotrochozoa</taxon>
        <taxon>Mollusca</taxon>
        <taxon>Gastropoda</taxon>
        <taxon>Caenogastropoda</taxon>
        <taxon>Sorbeoconcha</taxon>
        <taxon>Cerithioidea</taxon>
        <taxon>Batillariidae</taxon>
        <taxon>Batillaria</taxon>
    </lineage>
</organism>
<evidence type="ECO:0000313" key="2">
    <source>
        <dbReference type="EMBL" id="KAK7502722.1"/>
    </source>
</evidence>